<gene>
    <name evidence="1" type="primary">dprA</name>
    <name evidence="1" type="ORF">K4L44_12340</name>
</gene>
<protein>
    <submittedName>
        <fullName evidence="1">DNA-processing protein DprA</fullName>
    </submittedName>
</protein>
<accession>A0AC61ND23</accession>
<dbReference type="Proteomes" id="UP000826212">
    <property type="component" value="Chromosome"/>
</dbReference>
<keyword evidence="2" id="KW-1185">Reference proteome</keyword>
<organism evidence="1 2">
    <name type="scientific">Halosquirtibacter laminarini</name>
    <dbReference type="NCBI Taxonomy" id="3374600"/>
    <lineage>
        <taxon>Bacteria</taxon>
        <taxon>Pseudomonadati</taxon>
        <taxon>Bacteroidota</taxon>
        <taxon>Bacteroidia</taxon>
        <taxon>Marinilabiliales</taxon>
        <taxon>Prolixibacteraceae</taxon>
        <taxon>Halosquirtibacter</taxon>
    </lineage>
</organism>
<evidence type="ECO:0000313" key="1">
    <source>
        <dbReference type="EMBL" id="QZE13371.1"/>
    </source>
</evidence>
<proteinExistence type="predicted"/>
<sequence>MDCRIYPIILSIVPKITAAEIDRLVEFCGDIPSIFSERREVLYKLDGVRKATVDFMHSKDITSKAEEELKRMDYYGIQYVFYLDDTFPFKLLQIPDAPLILFYKGNLPKLSSHTVSIIGTRKATNYGVHWVDRFVKSLSLAYDNIEIVSGLAYGIDQRAHQCSVSFDIPTFGILGHGLHTIYPASNASLAAKIIDSGGGIISEFPTFHSIRPQNFIQRNRIIAGLSDAVVVVESKVKGGAIHTANMAFSYSREVFALPGSYLHDTSEGCHQLIKRQVASLIDSADDIERVMDWPKSREVESISQNIFEATLDSFAKKVLQMIQDQDKISIDEMGTKLNIPIAKLSPILTQLEFMNLIEVLPGKYYRSI</sequence>
<evidence type="ECO:0000313" key="2">
    <source>
        <dbReference type="Proteomes" id="UP000826212"/>
    </source>
</evidence>
<dbReference type="EMBL" id="CP081303">
    <property type="protein sequence ID" value="QZE13371.1"/>
    <property type="molecule type" value="Genomic_DNA"/>
</dbReference>
<name>A0AC61ND23_9BACT</name>
<reference evidence="1" key="1">
    <citation type="submission" date="2021-08" db="EMBL/GenBank/DDBJ databases">
        <title>Novel anaerobic bacterium isolated from sea squirt in East Sea, Republic of Korea.</title>
        <authorList>
            <person name="Nguyen T.H."/>
            <person name="Li Z."/>
            <person name="Lee Y.-J."/>
            <person name="Ko J."/>
            <person name="Kim S.-G."/>
        </authorList>
    </citation>
    <scope>NUCLEOTIDE SEQUENCE</scope>
    <source>
        <strain evidence="1">KCTC 25031</strain>
    </source>
</reference>